<gene>
    <name evidence="10" type="primary">mscL</name>
    <name evidence="11" type="ORF">DXN05_01690</name>
</gene>
<dbReference type="PANTHER" id="PTHR30266:SF2">
    <property type="entry name" value="LARGE-CONDUCTANCE MECHANOSENSITIVE CHANNEL"/>
    <property type="match status" value="1"/>
</dbReference>
<dbReference type="NCBIfam" id="NF001843">
    <property type="entry name" value="PRK00567.1-4"/>
    <property type="match status" value="1"/>
</dbReference>
<comment type="similarity">
    <text evidence="2 10">Belongs to the MscL family.</text>
</comment>
<dbReference type="Pfam" id="PF01741">
    <property type="entry name" value="MscL"/>
    <property type="match status" value="1"/>
</dbReference>
<dbReference type="HAMAP" id="MF_00115">
    <property type="entry name" value="MscL"/>
    <property type="match status" value="1"/>
</dbReference>
<name>A0A3E1NP86_9BACT</name>
<sequence>MSFIKEFKEFAVKGNVMDLAVGVIIGGAFGKIVDSVVNDLVMPVVAAIIGKPDFSNLYLVLKGTVPDKTPLAEARKIPDTVLFAYGNFLTVLINFILLALIIFFMVKGINKLRRKQEAAAPAPGPTPTEQLLAEIRDELKKRP</sequence>
<evidence type="ECO:0000256" key="3">
    <source>
        <dbReference type="ARBA" id="ARBA00022448"/>
    </source>
</evidence>
<dbReference type="InterPro" id="IPR037673">
    <property type="entry name" value="MSC/AndL"/>
</dbReference>
<dbReference type="GO" id="GO:0008381">
    <property type="term" value="F:mechanosensitive monoatomic ion channel activity"/>
    <property type="evidence" value="ECO:0007669"/>
    <property type="project" value="UniProtKB-UniRule"/>
</dbReference>
<dbReference type="NCBIfam" id="TIGR00220">
    <property type="entry name" value="mscL"/>
    <property type="match status" value="1"/>
</dbReference>
<dbReference type="RefSeq" id="WP_116845473.1">
    <property type="nucleotide sequence ID" value="NZ_QTJU01000001.1"/>
</dbReference>
<keyword evidence="9 10" id="KW-0407">Ion channel</keyword>
<proteinExistence type="inferred from homology"/>
<dbReference type="NCBIfam" id="NF010557">
    <property type="entry name" value="PRK13952.1"/>
    <property type="match status" value="1"/>
</dbReference>
<evidence type="ECO:0000256" key="1">
    <source>
        <dbReference type="ARBA" id="ARBA00004651"/>
    </source>
</evidence>
<dbReference type="InterPro" id="IPR019823">
    <property type="entry name" value="Mechanosensitive_channel_CS"/>
</dbReference>
<keyword evidence="4 10" id="KW-1003">Cell membrane</keyword>
<keyword evidence="5 10" id="KW-0812">Transmembrane</keyword>
<keyword evidence="8 10" id="KW-0472">Membrane</keyword>
<dbReference type="PRINTS" id="PR01264">
    <property type="entry name" value="MECHCHANNEL"/>
</dbReference>
<evidence type="ECO:0000256" key="5">
    <source>
        <dbReference type="ARBA" id="ARBA00022692"/>
    </source>
</evidence>
<evidence type="ECO:0000256" key="7">
    <source>
        <dbReference type="ARBA" id="ARBA00023065"/>
    </source>
</evidence>
<organism evidence="11 12">
    <name type="scientific">Deminuibacter soli</name>
    <dbReference type="NCBI Taxonomy" id="2291815"/>
    <lineage>
        <taxon>Bacteria</taxon>
        <taxon>Pseudomonadati</taxon>
        <taxon>Bacteroidota</taxon>
        <taxon>Chitinophagia</taxon>
        <taxon>Chitinophagales</taxon>
        <taxon>Chitinophagaceae</taxon>
        <taxon>Deminuibacter</taxon>
    </lineage>
</organism>
<keyword evidence="7 10" id="KW-0406">Ion transport</keyword>
<dbReference type="PANTHER" id="PTHR30266">
    <property type="entry name" value="MECHANOSENSITIVE CHANNEL MSCL"/>
    <property type="match status" value="1"/>
</dbReference>
<comment type="subunit">
    <text evidence="10">Homopentamer.</text>
</comment>
<dbReference type="GO" id="GO:0005886">
    <property type="term" value="C:plasma membrane"/>
    <property type="evidence" value="ECO:0007669"/>
    <property type="project" value="UniProtKB-SubCell"/>
</dbReference>
<evidence type="ECO:0000256" key="6">
    <source>
        <dbReference type="ARBA" id="ARBA00022989"/>
    </source>
</evidence>
<comment type="subcellular location">
    <subcellularLocation>
        <location evidence="1 10">Cell membrane</location>
        <topology evidence="1 10">Multi-pass membrane protein</topology>
    </subcellularLocation>
</comment>
<dbReference type="InterPro" id="IPR001185">
    <property type="entry name" value="MS_channel"/>
</dbReference>
<dbReference type="Proteomes" id="UP000261284">
    <property type="component" value="Unassembled WGS sequence"/>
</dbReference>
<evidence type="ECO:0000313" key="12">
    <source>
        <dbReference type="Proteomes" id="UP000261284"/>
    </source>
</evidence>
<keyword evidence="12" id="KW-1185">Reference proteome</keyword>
<protein>
    <recommendedName>
        <fullName evidence="10">Large-conductance mechanosensitive channel</fullName>
    </recommendedName>
</protein>
<reference evidence="11 12" key="1">
    <citation type="submission" date="2018-08" db="EMBL/GenBank/DDBJ databases">
        <title>Chitinophagaceae sp. K23C18032701, a novel bacterium isolated from forest soil.</title>
        <authorList>
            <person name="Wang C."/>
        </authorList>
    </citation>
    <scope>NUCLEOTIDE SEQUENCE [LARGE SCALE GENOMIC DNA]</scope>
    <source>
        <strain evidence="11 12">K23C18032701</strain>
    </source>
</reference>
<dbReference type="PROSITE" id="PS01327">
    <property type="entry name" value="MSCL"/>
    <property type="match status" value="1"/>
</dbReference>
<evidence type="ECO:0000256" key="4">
    <source>
        <dbReference type="ARBA" id="ARBA00022475"/>
    </source>
</evidence>
<comment type="caution">
    <text evidence="10">Lacks conserved residue(s) required for the propagation of feature annotation.</text>
</comment>
<dbReference type="EMBL" id="QTJU01000001">
    <property type="protein sequence ID" value="RFM29717.1"/>
    <property type="molecule type" value="Genomic_DNA"/>
</dbReference>
<evidence type="ECO:0000256" key="10">
    <source>
        <dbReference type="HAMAP-Rule" id="MF_00115"/>
    </source>
</evidence>
<feature type="transmembrane region" description="Helical" evidence="10">
    <location>
        <begin position="82"/>
        <end position="106"/>
    </location>
</feature>
<evidence type="ECO:0000256" key="2">
    <source>
        <dbReference type="ARBA" id="ARBA00007254"/>
    </source>
</evidence>
<keyword evidence="6 10" id="KW-1133">Transmembrane helix</keyword>
<dbReference type="OrthoDB" id="9810350at2"/>
<dbReference type="InterPro" id="IPR036019">
    <property type="entry name" value="MscL_channel"/>
</dbReference>
<evidence type="ECO:0000313" key="11">
    <source>
        <dbReference type="EMBL" id="RFM29717.1"/>
    </source>
</evidence>
<dbReference type="SUPFAM" id="SSF81330">
    <property type="entry name" value="Gated mechanosensitive channel"/>
    <property type="match status" value="1"/>
</dbReference>
<comment type="function">
    <text evidence="10">Channel that opens in response to stretch forces in the membrane lipid bilayer. May participate in the regulation of osmotic pressure changes within the cell.</text>
</comment>
<dbReference type="AlphaFoldDB" id="A0A3E1NP86"/>
<evidence type="ECO:0000256" key="9">
    <source>
        <dbReference type="ARBA" id="ARBA00023303"/>
    </source>
</evidence>
<dbReference type="Gene3D" id="1.10.1200.120">
    <property type="entry name" value="Large-conductance mechanosensitive channel, MscL, domain 1"/>
    <property type="match status" value="1"/>
</dbReference>
<comment type="caution">
    <text evidence="11">The sequence shown here is derived from an EMBL/GenBank/DDBJ whole genome shotgun (WGS) entry which is preliminary data.</text>
</comment>
<evidence type="ECO:0000256" key="8">
    <source>
        <dbReference type="ARBA" id="ARBA00023136"/>
    </source>
</evidence>
<keyword evidence="3 10" id="KW-0813">Transport</keyword>
<accession>A0A3E1NP86</accession>